<dbReference type="InterPro" id="IPR028892">
    <property type="entry name" value="ADE"/>
</dbReference>
<comment type="function">
    <text evidence="5">Catalyzes the hydrolytic deamination of adenine to hypoxanthine. Plays an important role in the purine salvage pathway and in nitrogen catabolism.</text>
</comment>
<keyword evidence="3 5" id="KW-0862">Zinc</keyword>
<feature type="site" description="Important for catalytic activity" evidence="5">
    <location>
        <position position="224"/>
    </location>
</feature>
<proteinExistence type="inferred from homology"/>
<dbReference type="SUPFAM" id="SSF51556">
    <property type="entry name" value="Metallo-dependent hydrolases"/>
    <property type="match status" value="1"/>
</dbReference>
<dbReference type="Pfam" id="PF00962">
    <property type="entry name" value="A_deaminase"/>
    <property type="match status" value="1"/>
</dbReference>
<comment type="cofactor">
    <cofactor evidence="5">
        <name>Zn(2+)</name>
        <dbReference type="ChEBI" id="CHEBI:29105"/>
    </cofactor>
    <text evidence="5">Binds 1 zinc ion per subunit.</text>
</comment>
<feature type="binding site" evidence="5">
    <location>
        <position position="201"/>
    </location>
    <ligand>
        <name>Zn(2+)</name>
        <dbReference type="ChEBI" id="CHEBI:29105"/>
        <note>catalytic</note>
    </ligand>
</feature>
<evidence type="ECO:0000313" key="7">
    <source>
        <dbReference type="EMBL" id="MFD1237772.1"/>
    </source>
</evidence>
<reference evidence="8" key="1">
    <citation type="journal article" date="2019" name="Int. J. Syst. Evol. Microbiol.">
        <title>The Global Catalogue of Microorganisms (GCM) 10K type strain sequencing project: providing services to taxonomists for standard genome sequencing and annotation.</title>
        <authorList>
            <consortium name="The Broad Institute Genomics Platform"/>
            <consortium name="The Broad Institute Genome Sequencing Center for Infectious Disease"/>
            <person name="Wu L."/>
            <person name="Ma J."/>
        </authorList>
    </citation>
    <scope>NUCLEOTIDE SEQUENCE [LARGE SCALE GENOMIC DNA]</scope>
    <source>
        <strain evidence="8">CCUG 49018</strain>
    </source>
</reference>
<feature type="active site" description="Proton donor" evidence="5">
    <location>
        <position position="204"/>
    </location>
</feature>
<dbReference type="InterPro" id="IPR032466">
    <property type="entry name" value="Metal_Hydrolase"/>
</dbReference>
<feature type="binding site" evidence="5">
    <location>
        <position position="23"/>
    </location>
    <ligand>
        <name>Zn(2+)</name>
        <dbReference type="ChEBI" id="CHEBI:29105"/>
        <note>catalytic</note>
    </ligand>
</feature>
<dbReference type="Gene3D" id="3.20.20.140">
    <property type="entry name" value="Metal-dependent hydrolases"/>
    <property type="match status" value="1"/>
</dbReference>
<dbReference type="EC" id="3.5.4.2" evidence="5"/>
<feature type="binding site" evidence="5">
    <location>
        <position position="21"/>
    </location>
    <ligand>
        <name>Zn(2+)</name>
        <dbReference type="ChEBI" id="CHEBI:29105"/>
        <note>catalytic</note>
    </ligand>
</feature>
<comment type="catalytic activity">
    <reaction evidence="5">
        <text>adenine + H2O + H(+) = hypoxanthine + NH4(+)</text>
        <dbReference type="Rhea" id="RHEA:23688"/>
        <dbReference type="ChEBI" id="CHEBI:15377"/>
        <dbReference type="ChEBI" id="CHEBI:15378"/>
        <dbReference type="ChEBI" id="CHEBI:16708"/>
        <dbReference type="ChEBI" id="CHEBI:17368"/>
        <dbReference type="ChEBI" id="CHEBI:28938"/>
        <dbReference type="EC" id="3.5.4.2"/>
    </reaction>
</comment>
<keyword evidence="2 5" id="KW-0378">Hydrolase</keyword>
<evidence type="ECO:0000256" key="2">
    <source>
        <dbReference type="ARBA" id="ARBA00022801"/>
    </source>
</evidence>
<comment type="caution">
    <text evidence="7">The sequence shown here is derived from an EMBL/GenBank/DDBJ whole genome shotgun (WGS) entry which is preliminary data.</text>
</comment>
<evidence type="ECO:0000256" key="5">
    <source>
        <dbReference type="HAMAP-Rule" id="MF_01962"/>
    </source>
</evidence>
<dbReference type="Proteomes" id="UP001597182">
    <property type="component" value="Unassembled WGS sequence"/>
</dbReference>
<protein>
    <recommendedName>
        <fullName evidence="5">Adenine deaminase</fullName>
        <shortName evidence="5">ADE</shortName>
        <ecNumber evidence="5">3.5.4.2</ecNumber>
    </recommendedName>
    <alternativeName>
        <fullName evidence="5">Adenine aminohydrolase</fullName>
        <shortName evidence="5">AAH</shortName>
    </alternativeName>
</protein>
<evidence type="ECO:0000313" key="8">
    <source>
        <dbReference type="Proteomes" id="UP001597182"/>
    </source>
</evidence>
<feature type="binding site" evidence="5">
    <location>
        <position position="281"/>
    </location>
    <ligand>
        <name>Zn(2+)</name>
        <dbReference type="ChEBI" id="CHEBI:29105"/>
        <note>catalytic</note>
    </ligand>
</feature>
<dbReference type="PANTHER" id="PTHR43114:SF6">
    <property type="entry name" value="ADENINE DEAMINASE"/>
    <property type="match status" value="1"/>
</dbReference>
<dbReference type="PANTHER" id="PTHR43114">
    <property type="entry name" value="ADENINE DEAMINASE"/>
    <property type="match status" value="1"/>
</dbReference>
<dbReference type="EMBL" id="JBHTMB010000309">
    <property type="protein sequence ID" value="MFD1237772.1"/>
    <property type="molecule type" value="Genomic_DNA"/>
</dbReference>
<gene>
    <name evidence="7" type="primary">add</name>
    <name evidence="7" type="ORF">ACFQ34_31190</name>
</gene>
<dbReference type="InterPro" id="IPR001365">
    <property type="entry name" value="A_deaminase_dom"/>
</dbReference>
<comment type="similarity">
    <text evidence="5">Belongs to the metallo-dependent hydrolases superfamily. Adenosine and AMP deaminases family. Adenine deaminase type 2 subfamily.</text>
</comment>
<keyword evidence="8" id="KW-1185">Reference proteome</keyword>
<dbReference type="InterPro" id="IPR006330">
    <property type="entry name" value="Ado/ade_deaminase"/>
</dbReference>
<feature type="binding site" evidence="5">
    <location>
        <position position="282"/>
    </location>
    <ligand>
        <name>substrate</name>
    </ligand>
</feature>
<evidence type="ECO:0000259" key="6">
    <source>
        <dbReference type="Pfam" id="PF00962"/>
    </source>
</evidence>
<feature type="domain" description="Adenosine deaminase" evidence="6">
    <location>
        <begin position="16"/>
        <end position="321"/>
    </location>
</feature>
<name>A0ABW3VRH4_9PSEU</name>
<keyword evidence="4 5" id="KW-0546">Nucleotide metabolism</keyword>
<evidence type="ECO:0000256" key="1">
    <source>
        <dbReference type="ARBA" id="ARBA00022723"/>
    </source>
</evidence>
<organism evidence="7 8">
    <name type="scientific">Pseudonocardia benzenivorans</name>
    <dbReference type="NCBI Taxonomy" id="228005"/>
    <lineage>
        <taxon>Bacteria</taxon>
        <taxon>Bacillati</taxon>
        <taxon>Actinomycetota</taxon>
        <taxon>Actinomycetes</taxon>
        <taxon>Pseudonocardiales</taxon>
        <taxon>Pseudonocardiaceae</taxon>
        <taxon>Pseudonocardia</taxon>
    </lineage>
</organism>
<dbReference type="HAMAP" id="MF_01962">
    <property type="entry name" value="Adenine_deaminase"/>
    <property type="match status" value="1"/>
</dbReference>
<dbReference type="GO" id="GO:0016787">
    <property type="term" value="F:hydrolase activity"/>
    <property type="evidence" value="ECO:0007669"/>
    <property type="project" value="UniProtKB-KW"/>
</dbReference>
<keyword evidence="1 5" id="KW-0479">Metal-binding</keyword>
<accession>A0ABW3VRH4</accession>
<evidence type="ECO:0000256" key="4">
    <source>
        <dbReference type="ARBA" id="ARBA00023080"/>
    </source>
</evidence>
<dbReference type="NCBIfam" id="TIGR01430">
    <property type="entry name" value="aden_deam"/>
    <property type="match status" value="1"/>
</dbReference>
<sequence length="337" mass="36266">MATGGDPAASFVDTLPKAELHVHLEGTLEPEDMFAFAARNDVDLPWASPDELRAAYSYTGLDRFLELYYRGCTVLRRRADFHELTAAYLRRAAAQGVRRAEMFVSPQSFLDAGVPVADQLGGVLDAIAEARTDTGIDGALLVIAQRHRSEAEALELLEVLAPHRESLLGVGLGGAERGNPPSRFARFFADARRRGYRLTCHAGEEGPPEYVREALDCGVERIDHGYTAAGDPALVARLRDEGVPLTMCPLSNLRLRVTDDLSTYPIAALHDAGVVVTVNSDDPPYFGGYVADNYRALGLPDPTLAALARNGFTASFADDATVAAGRRAVDDHLAACG</sequence>
<dbReference type="RefSeq" id="WP_339123700.1">
    <property type="nucleotide sequence ID" value="NZ_BAABKS010000005.1"/>
</dbReference>
<evidence type="ECO:0000256" key="3">
    <source>
        <dbReference type="ARBA" id="ARBA00022833"/>
    </source>
</evidence>